<evidence type="ECO:0000313" key="3">
    <source>
        <dbReference type="Proteomes" id="UP000410492"/>
    </source>
</evidence>
<feature type="region of interest" description="Disordered" evidence="1">
    <location>
        <begin position="1"/>
        <end position="27"/>
    </location>
</feature>
<gene>
    <name evidence="2" type="ORF">CALMAC_LOCUS10168</name>
</gene>
<dbReference type="EMBL" id="CAACVG010008188">
    <property type="protein sequence ID" value="VEN48863.1"/>
    <property type="molecule type" value="Genomic_DNA"/>
</dbReference>
<keyword evidence="3" id="KW-1185">Reference proteome</keyword>
<name>A0A653CLR5_CALMS</name>
<dbReference type="Gene3D" id="3.40.630.10">
    <property type="entry name" value="Zn peptidases"/>
    <property type="match status" value="1"/>
</dbReference>
<reference evidence="2 3" key="1">
    <citation type="submission" date="2019-01" db="EMBL/GenBank/DDBJ databases">
        <authorList>
            <person name="Sayadi A."/>
        </authorList>
    </citation>
    <scope>NUCLEOTIDE SEQUENCE [LARGE SCALE GENOMIC DNA]</scope>
</reference>
<protein>
    <submittedName>
        <fullName evidence="2">Uncharacterized protein</fullName>
    </submittedName>
</protein>
<dbReference type="OrthoDB" id="10041421at2759"/>
<dbReference type="AlphaFoldDB" id="A0A653CLR5"/>
<evidence type="ECO:0000313" key="2">
    <source>
        <dbReference type="EMBL" id="VEN48863.1"/>
    </source>
</evidence>
<sequence>MDNGPARKSNYSAQLQKSSELIGDPFEVSTVRQEDFEAYKGMMEGDDVTQSGPKPSSQSPRGHQGPAAFLILASGLDEHGSGSRSPLKYSHLDIASSAGSLPLPATGSPVLALAEQYLLKHL</sequence>
<feature type="compositionally biased region" description="Polar residues" evidence="1">
    <location>
        <begin position="48"/>
        <end position="61"/>
    </location>
</feature>
<proteinExistence type="predicted"/>
<feature type="compositionally biased region" description="Polar residues" evidence="1">
    <location>
        <begin position="9"/>
        <end position="19"/>
    </location>
</feature>
<feature type="region of interest" description="Disordered" evidence="1">
    <location>
        <begin position="40"/>
        <end position="66"/>
    </location>
</feature>
<organism evidence="2 3">
    <name type="scientific">Callosobruchus maculatus</name>
    <name type="common">Southern cowpea weevil</name>
    <name type="synonym">Pulse bruchid</name>
    <dbReference type="NCBI Taxonomy" id="64391"/>
    <lineage>
        <taxon>Eukaryota</taxon>
        <taxon>Metazoa</taxon>
        <taxon>Ecdysozoa</taxon>
        <taxon>Arthropoda</taxon>
        <taxon>Hexapoda</taxon>
        <taxon>Insecta</taxon>
        <taxon>Pterygota</taxon>
        <taxon>Neoptera</taxon>
        <taxon>Endopterygota</taxon>
        <taxon>Coleoptera</taxon>
        <taxon>Polyphaga</taxon>
        <taxon>Cucujiformia</taxon>
        <taxon>Chrysomeloidea</taxon>
        <taxon>Chrysomelidae</taxon>
        <taxon>Bruchinae</taxon>
        <taxon>Bruchini</taxon>
        <taxon>Callosobruchus</taxon>
    </lineage>
</organism>
<evidence type="ECO:0000256" key="1">
    <source>
        <dbReference type="SAM" id="MobiDB-lite"/>
    </source>
</evidence>
<accession>A0A653CLR5</accession>
<dbReference type="SUPFAM" id="SSF53187">
    <property type="entry name" value="Zn-dependent exopeptidases"/>
    <property type="match status" value="1"/>
</dbReference>
<dbReference type="Proteomes" id="UP000410492">
    <property type="component" value="Unassembled WGS sequence"/>
</dbReference>